<dbReference type="RefSeq" id="YP_010059151.1">
    <property type="nucleotide sequence ID" value="NC_054724.1"/>
</dbReference>
<evidence type="ECO:0000313" key="2">
    <source>
        <dbReference type="Proteomes" id="UP000241290"/>
    </source>
</evidence>
<dbReference type="GeneID" id="64766382"/>
<dbReference type="EMBL" id="MG962366">
    <property type="protein sequence ID" value="AVO25060.1"/>
    <property type="molecule type" value="Genomic_DNA"/>
</dbReference>
<sequence>MAITKFVISVEGDACDVVDYLQVVTNGYENDMTSGHHDRNTWWTVEEVST</sequence>
<gene>
    <name evidence="1" type="primary">129</name>
    <name evidence="1" type="ORF">SEA_FINCH_129</name>
</gene>
<dbReference type="Proteomes" id="UP000241290">
    <property type="component" value="Genome"/>
</dbReference>
<accession>A0A2P1JXM0</accession>
<protein>
    <submittedName>
        <fullName evidence="1">Uncharacterized protein</fullName>
    </submittedName>
</protein>
<dbReference type="KEGG" id="vg:64766382"/>
<organism evidence="1 2">
    <name type="scientific">Rhodococcus phage Finch</name>
    <dbReference type="NCBI Taxonomy" id="2094144"/>
    <lineage>
        <taxon>Viruses</taxon>
        <taxon>Duplodnaviria</taxon>
        <taxon>Heunggongvirae</taxon>
        <taxon>Uroviricota</taxon>
        <taxon>Caudoviricetes</taxon>
        <taxon>Finchvirus</taxon>
        <taxon>Finchvirus finch</taxon>
    </lineage>
</organism>
<reference evidence="2" key="1">
    <citation type="submission" date="2018-02" db="EMBL/GenBank/DDBJ databases">
        <authorList>
            <person name="Cohen D.B."/>
            <person name="Kent A.D."/>
        </authorList>
    </citation>
    <scope>NUCLEOTIDE SEQUENCE [LARGE SCALE GENOMIC DNA]</scope>
</reference>
<name>A0A2P1JXM0_9CAUD</name>
<keyword evidence="2" id="KW-1185">Reference proteome</keyword>
<proteinExistence type="predicted"/>
<evidence type="ECO:0000313" key="1">
    <source>
        <dbReference type="EMBL" id="AVO25060.1"/>
    </source>
</evidence>